<evidence type="ECO:0000313" key="6">
    <source>
        <dbReference type="Proteomes" id="UP001156690"/>
    </source>
</evidence>
<dbReference type="PIRSF" id="PIRSF002094">
    <property type="entry name" value="OMP26_Skp"/>
    <property type="match status" value="1"/>
</dbReference>
<keyword evidence="2" id="KW-0574">Periplasm</keyword>
<dbReference type="InterPro" id="IPR024930">
    <property type="entry name" value="Skp_dom_sf"/>
</dbReference>
<dbReference type="GO" id="GO:0050821">
    <property type="term" value="P:protein stabilization"/>
    <property type="evidence" value="ECO:0007669"/>
    <property type="project" value="TreeGrafter"/>
</dbReference>
<evidence type="ECO:0000256" key="4">
    <source>
        <dbReference type="SAM" id="SignalP"/>
    </source>
</evidence>
<dbReference type="EMBL" id="BSNX01000067">
    <property type="protein sequence ID" value="GLQ75124.1"/>
    <property type="molecule type" value="Genomic_DNA"/>
</dbReference>
<protein>
    <recommendedName>
        <fullName evidence="2">Chaperone protein skp</fullName>
    </recommendedName>
</protein>
<evidence type="ECO:0000256" key="3">
    <source>
        <dbReference type="SAM" id="Coils"/>
    </source>
</evidence>
<accession>A0AAV5NXW6</accession>
<name>A0AAV5NXW6_9VIBR</name>
<keyword evidence="6" id="KW-1185">Reference proteome</keyword>
<comment type="caution">
    <text evidence="5">The sequence shown here is derived from an EMBL/GenBank/DDBJ whole genome shotgun (WGS) entry which is preliminary data.</text>
</comment>
<reference evidence="6" key="1">
    <citation type="journal article" date="2019" name="Int. J. Syst. Evol. Microbiol.">
        <title>The Global Catalogue of Microorganisms (GCM) 10K type strain sequencing project: providing services to taxonomists for standard genome sequencing and annotation.</title>
        <authorList>
            <consortium name="The Broad Institute Genomics Platform"/>
            <consortium name="The Broad Institute Genome Sequencing Center for Infectious Disease"/>
            <person name="Wu L."/>
            <person name="Ma J."/>
        </authorList>
    </citation>
    <scope>NUCLEOTIDE SEQUENCE [LARGE SCALE GENOMIC DNA]</scope>
    <source>
        <strain evidence="6">NBRC 15640</strain>
    </source>
</reference>
<dbReference type="AlphaFoldDB" id="A0AAV5NXW6"/>
<evidence type="ECO:0000256" key="1">
    <source>
        <dbReference type="ARBA" id="ARBA00022729"/>
    </source>
</evidence>
<dbReference type="GO" id="GO:0042597">
    <property type="term" value="C:periplasmic space"/>
    <property type="evidence" value="ECO:0007669"/>
    <property type="project" value="UniProtKB-SubCell"/>
</dbReference>
<dbReference type="PANTHER" id="PTHR35089:SF1">
    <property type="entry name" value="CHAPERONE PROTEIN SKP"/>
    <property type="match status" value="1"/>
</dbReference>
<comment type="similarity">
    <text evidence="2">Belongs to the skp family.</text>
</comment>
<proteinExistence type="inferred from homology"/>
<dbReference type="GO" id="GO:0005829">
    <property type="term" value="C:cytosol"/>
    <property type="evidence" value="ECO:0007669"/>
    <property type="project" value="TreeGrafter"/>
</dbReference>
<dbReference type="RefSeq" id="WP_126605818.1">
    <property type="nucleotide sequence ID" value="NZ_AP025144.1"/>
</dbReference>
<comment type="function">
    <text evidence="2">Molecular chaperone that interacts specifically with outer membrane proteins, thus maintaining the solubility of early folding intermediates during passage through the periplasm.</text>
</comment>
<dbReference type="Pfam" id="PF03938">
    <property type="entry name" value="OmpH"/>
    <property type="match status" value="1"/>
</dbReference>
<keyword evidence="1 4" id="KW-0732">Signal</keyword>
<feature type="coiled-coil region" evidence="3">
    <location>
        <begin position="49"/>
        <end position="76"/>
    </location>
</feature>
<comment type="subunit">
    <text evidence="2">Homotrimer.</text>
</comment>
<dbReference type="GO" id="GO:0051082">
    <property type="term" value="F:unfolded protein binding"/>
    <property type="evidence" value="ECO:0007669"/>
    <property type="project" value="InterPro"/>
</dbReference>
<evidence type="ECO:0000256" key="2">
    <source>
        <dbReference type="PIRNR" id="PIRNR002094"/>
    </source>
</evidence>
<dbReference type="InterPro" id="IPR005632">
    <property type="entry name" value="Chaperone_Skp"/>
</dbReference>
<keyword evidence="3" id="KW-0175">Coiled coil</keyword>
<evidence type="ECO:0000313" key="5">
    <source>
        <dbReference type="EMBL" id="GLQ75124.1"/>
    </source>
</evidence>
<keyword evidence="2" id="KW-0143">Chaperone</keyword>
<dbReference type="Proteomes" id="UP001156690">
    <property type="component" value="Unassembled WGS sequence"/>
</dbReference>
<dbReference type="SMART" id="SM00935">
    <property type="entry name" value="OmpH"/>
    <property type="match status" value="1"/>
</dbReference>
<organism evidence="5 6">
    <name type="scientific">Vibrio penaeicida</name>
    <dbReference type="NCBI Taxonomy" id="104609"/>
    <lineage>
        <taxon>Bacteria</taxon>
        <taxon>Pseudomonadati</taxon>
        <taxon>Pseudomonadota</taxon>
        <taxon>Gammaproteobacteria</taxon>
        <taxon>Vibrionales</taxon>
        <taxon>Vibrionaceae</taxon>
        <taxon>Vibrio</taxon>
    </lineage>
</organism>
<gene>
    <name evidence="5" type="primary">skp</name>
    <name evidence="5" type="ORF">GCM10007932_44860</name>
</gene>
<dbReference type="PANTHER" id="PTHR35089">
    <property type="entry name" value="CHAPERONE PROTEIN SKP"/>
    <property type="match status" value="1"/>
</dbReference>
<dbReference type="SUPFAM" id="SSF111384">
    <property type="entry name" value="OmpH-like"/>
    <property type="match status" value="1"/>
</dbReference>
<comment type="subcellular location">
    <subcellularLocation>
        <location evidence="2">Periplasm</location>
    </subcellularLocation>
</comment>
<sequence length="169" mass="18840">MKTTLKAAALSLALLGTSFFANAAEAAQKVGYVNTAQIFQALPQRESVLQKLQAEFKDQNAELQSLEAKLKTKIEQGRRDGELLGEDGLRKLQIEIGQLQAEYKIKAQSLEQNGQKREAQERQKLLKLIQDTIAKVAEKEGFDVVIDATSLQYAKPELNLSKKVIEQLK</sequence>
<feature type="chain" id="PRO_5043686112" description="Chaperone protein skp" evidence="4">
    <location>
        <begin position="24"/>
        <end position="169"/>
    </location>
</feature>
<feature type="signal peptide" evidence="4">
    <location>
        <begin position="1"/>
        <end position="23"/>
    </location>
</feature>
<dbReference type="Gene3D" id="3.30.910.20">
    <property type="entry name" value="Skp domain"/>
    <property type="match status" value="1"/>
</dbReference>